<dbReference type="Pfam" id="PF11042">
    <property type="entry name" value="DUF2750"/>
    <property type="match status" value="1"/>
</dbReference>
<organism evidence="1 2">
    <name type="scientific">Colwellia asteriadis</name>
    <dbReference type="NCBI Taxonomy" id="517723"/>
    <lineage>
        <taxon>Bacteria</taxon>
        <taxon>Pseudomonadati</taxon>
        <taxon>Pseudomonadota</taxon>
        <taxon>Gammaproteobacteria</taxon>
        <taxon>Alteromonadales</taxon>
        <taxon>Colwelliaceae</taxon>
        <taxon>Colwellia</taxon>
    </lineage>
</organism>
<gene>
    <name evidence="1" type="ORF">GCM10009111_24760</name>
</gene>
<dbReference type="EMBL" id="BAAAFA010000008">
    <property type="protein sequence ID" value="GAA0819983.1"/>
    <property type="molecule type" value="Genomic_DNA"/>
</dbReference>
<sequence>MSDINNSTETMNAFLQQVKPTQVFWALQDKVSEDWVVLDSPSFENTDVMPLWSTANLAQEHCIEEWSDYVPCEISVAEWLEFWVEDLNEDGVIVGVNWQGDEQYLEMELADFTQGLASIESFK</sequence>
<protein>
    <submittedName>
        <fullName evidence="1">DUF2750 domain-containing protein</fullName>
    </submittedName>
</protein>
<comment type="caution">
    <text evidence="1">The sequence shown here is derived from an EMBL/GenBank/DDBJ whole genome shotgun (WGS) entry which is preliminary data.</text>
</comment>
<proteinExistence type="predicted"/>
<name>A0ABN1L8P0_9GAMM</name>
<dbReference type="Proteomes" id="UP001500021">
    <property type="component" value="Unassembled WGS sequence"/>
</dbReference>
<reference evidence="1 2" key="1">
    <citation type="journal article" date="2019" name="Int. J. Syst. Evol. Microbiol.">
        <title>The Global Catalogue of Microorganisms (GCM) 10K type strain sequencing project: providing services to taxonomists for standard genome sequencing and annotation.</title>
        <authorList>
            <consortium name="The Broad Institute Genomics Platform"/>
            <consortium name="The Broad Institute Genome Sequencing Center for Infectious Disease"/>
            <person name="Wu L."/>
            <person name="Ma J."/>
        </authorList>
    </citation>
    <scope>NUCLEOTIDE SEQUENCE [LARGE SCALE GENOMIC DNA]</scope>
    <source>
        <strain evidence="1 2">JCM 15608</strain>
    </source>
</reference>
<evidence type="ECO:0000313" key="2">
    <source>
        <dbReference type="Proteomes" id="UP001500021"/>
    </source>
</evidence>
<dbReference type="InterPro" id="IPR021284">
    <property type="entry name" value="DUF2750"/>
</dbReference>
<dbReference type="RefSeq" id="WP_343817823.1">
    <property type="nucleotide sequence ID" value="NZ_BAAAFA010000008.1"/>
</dbReference>
<keyword evidence="2" id="KW-1185">Reference proteome</keyword>
<evidence type="ECO:0000313" key="1">
    <source>
        <dbReference type="EMBL" id="GAA0819983.1"/>
    </source>
</evidence>
<accession>A0ABN1L8P0</accession>